<evidence type="ECO:0000313" key="2">
    <source>
        <dbReference type="Proteomes" id="UP000688137"/>
    </source>
</evidence>
<dbReference type="AlphaFoldDB" id="A0A8S1MZH6"/>
<organism evidence="1 2">
    <name type="scientific">Paramecium primaurelia</name>
    <dbReference type="NCBI Taxonomy" id="5886"/>
    <lineage>
        <taxon>Eukaryota</taxon>
        <taxon>Sar</taxon>
        <taxon>Alveolata</taxon>
        <taxon>Ciliophora</taxon>
        <taxon>Intramacronucleata</taxon>
        <taxon>Oligohymenophorea</taxon>
        <taxon>Peniculida</taxon>
        <taxon>Parameciidae</taxon>
        <taxon>Paramecium</taxon>
    </lineage>
</organism>
<evidence type="ECO:0000313" key="1">
    <source>
        <dbReference type="EMBL" id="CAD8082846.1"/>
    </source>
</evidence>
<proteinExistence type="predicted"/>
<name>A0A8S1MZH6_PARPR</name>
<accession>A0A8S1MZH6</accession>
<dbReference type="Proteomes" id="UP000688137">
    <property type="component" value="Unassembled WGS sequence"/>
</dbReference>
<comment type="caution">
    <text evidence="1">The sequence shown here is derived from an EMBL/GenBank/DDBJ whole genome shotgun (WGS) entry which is preliminary data.</text>
</comment>
<protein>
    <submittedName>
        <fullName evidence="1">Uncharacterized protein</fullName>
    </submittedName>
</protein>
<reference evidence="1" key="1">
    <citation type="submission" date="2021-01" db="EMBL/GenBank/DDBJ databases">
        <authorList>
            <consortium name="Genoscope - CEA"/>
            <person name="William W."/>
        </authorList>
    </citation>
    <scope>NUCLEOTIDE SEQUENCE</scope>
</reference>
<gene>
    <name evidence="1" type="ORF">PPRIM_AZ9-3.1.T0680190</name>
</gene>
<sequence length="90" mass="10505">MRYYRDEQKRFINYFINQSIIFFQENSTLNNIALLKQVFYCDTNTTCAAIAQDIAYIINSTVQTYFGNTTSQSCQDKIRLNVPTTLVIIQ</sequence>
<dbReference type="EMBL" id="CAJJDM010000071">
    <property type="protein sequence ID" value="CAD8082846.1"/>
    <property type="molecule type" value="Genomic_DNA"/>
</dbReference>
<keyword evidence="2" id="KW-1185">Reference proteome</keyword>